<dbReference type="Proteomes" id="UP000327085">
    <property type="component" value="Unassembled WGS sequence"/>
</dbReference>
<gene>
    <name evidence="1" type="ORF">ALMOND_2B004465</name>
</gene>
<protein>
    <submittedName>
        <fullName evidence="1">PREDICTED: LOW QUALITY PROTEIN</fullName>
    </submittedName>
</protein>
<reference evidence="2" key="1">
    <citation type="journal article" date="2020" name="Plant J.">
        <title>Transposons played a major role in the diversification between the closely related almond and peach genomes: results from the almond genome sequence.</title>
        <authorList>
            <person name="Alioto T."/>
            <person name="Alexiou K.G."/>
            <person name="Bardil A."/>
            <person name="Barteri F."/>
            <person name="Castanera R."/>
            <person name="Cruz F."/>
            <person name="Dhingra A."/>
            <person name="Duval H."/>
            <person name="Fernandez I Marti A."/>
            <person name="Frias L."/>
            <person name="Galan B."/>
            <person name="Garcia J.L."/>
            <person name="Howad W."/>
            <person name="Gomez-Garrido J."/>
            <person name="Gut M."/>
            <person name="Julca I."/>
            <person name="Morata J."/>
            <person name="Puigdomenech P."/>
            <person name="Ribeca P."/>
            <person name="Rubio Cabetas M.J."/>
            <person name="Vlasova A."/>
            <person name="Wirthensohn M."/>
            <person name="Garcia-Mas J."/>
            <person name="Gabaldon T."/>
            <person name="Casacuberta J.M."/>
            <person name="Arus P."/>
        </authorList>
    </citation>
    <scope>NUCLEOTIDE SEQUENCE [LARGE SCALE GENOMIC DNA]</scope>
    <source>
        <strain evidence="2">cv. Texas</strain>
    </source>
</reference>
<feature type="non-terminal residue" evidence="1">
    <location>
        <position position="91"/>
    </location>
</feature>
<sequence>QEMSGECCCRPSFYDSFEEPSEYLPIKDSFPDEQFFGVSKLPWFANIVNFLATGLIPPHWTSQEKKKFMVEGRKFFWDDPYLFKYCPDQVI</sequence>
<evidence type="ECO:0000313" key="1">
    <source>
        <dbReference type="EMBL" id="VVA40059.1"/>
    </source>
</evidence>
<dbReference type="OMA" id="KLPWFAN"/>
<dbReference type="InParanoid" id="A0A5E4GJR0"/>
<evidence type="ECO:0000313" key="2">
    <source>
        <dbReference type="Proteomes" id="UP000327085"/>
    </source>
</evidence>
<dbReference type="EMBL" id="CABIKO010000904">
    <property type="protein sequence ID" value="VVA40059.1"/>
    <property type="molecule type" value="Genomic_DNA"/>
</dbReference>
<organism evidence="1 2">
    <name type="scientific">Prunus dulcis</name>
    <name type="common">Almond</name>
    <name type="synonym">Amygdalus dulcis</name>
    <dbReference type="NCBI Taxonomy" id="3755"/>
    <lineage>
        <taxon>Eukaryota</taxon>
        <taxon>Viridiplantae</taxon>
        <taxon>Streptophyta</taxon>
        <taxon>Embryophyta</taxon>
        <taxon>Tracheophyta</taxon>
        <taxon>Spermatophyta</taxon>
        <taxon>Magnoliopsida</taxon>
        <taxon>eudicotyledons</taxon>
        <taxon>Gunneridae</taxon>
        <taxon>Pentapetalae</taxon>
        <taxon>rosids</taxon>
        <taxon>fabids</taxon>
        <taxon>Rosales</taxon>
        <taxon>Rosaceae</taxon>
        <taxon>Amygdaloideae</taxon>
        <taxon>Amygdaleae</taxon>
        <taxon>Prunus</taxon>
    </lineage>
</organism>
<accession>A0A5E4GJR0</accession>
<dbReference type="Gramene" id="VVA40059">
    <property type="protein sequence ID" value="VVA40059"/>
    <property type="gene ID" value="Prudul26B004465"/>
</dbReference>
<feature type="non-terminal residue" evidence="1">
    <location>
        <position position="1"/>
    </location>
</feature>
<dbReference type="AlphaFoldDB" id="A0A5E4GJR0"/>
<proteinExistence type="predicted"/>
<name>A0A5E4GJR0_PRUDU</name>